<keyword evidence="12" id="KW-1185">Reference proteome</keyword>
<comment type="subcellular location">
    <subcellularLocation>
        <location evidence="1 9">Nucleus</location>
    </subcellularLocation>
</comment>
<comment type="function">
    <text evidence="9">Component of the Mediator complex, a coactivator involved in the regulated transcription of nearly all RNA polymerase II-dependent genes. Mediator functions as a bridge to convey information from gene-specific regulatory proteins to the basal RNA polymerase II transcription machinery. Mediator is recruited to promoters by direct interactions with regulatory proteins and serves as a scaffold for the assembly of a functional preinitiation complex with RNA polymerase II and the general transcription factors.</text>
</comment>
<keyword evidence="5 9" id="KW-0010">Activator</keyword>
<dbReference type="EMBL" id="CAJVPQ010004883">
    <property type="protein sequence ID" value="CAG8659940.1"/>
    <property type="molecule type" value="Genomic_DNA"/>
</dbReference>
<proteinExistence type="inferred from homology"/>
<evidence type="ECO:0000256" key="9">
    <source>
        <dbReference type="RuleBase" id="RU365082"/>
    </source>
</evidence>
<evidence type="ECO:0000256" key="3">
    <source>
        <dbReference type="ARBA" id="ARBA00019619"/>
    </source>
</evidence>
<name>A0A9N9E0C0_9GLOM</name>
<dbReference type="AlphaFoldDB" id="A0A9N9E0C0"/>
<comment type="subunit">
    <text evidence="9">Component of the Mediator complex.</text>
</comment>
<evidence type="ECO:0000259" key="10">
    <source>
        <dbReference type="Pfam" id="PF08638"/>
    </source>
</evidence>
<dbReference type="Proteomes" id="UP000789570">
    <property type="component" value="Unassembled WGS sequence"/>
</dbReference>
<dbReference type="GO" id="GO:0016592">
    <property type="term" value="C:mediator complex"/>
    <property type="evidence" value="ECO:0007669"/>
    <property type="project" value="UniProtKB-UniRule"/>
</dbReference>
<evidence type="ECO:0000256" key="5">
    <source>
        <dbReference type="ARBA" id="ARBA00023159"/>
    </source>
</evidence>
<keyword evidence="7 9" id="KW-0539">Nucleus</keyword>
<dbReference type="OrthoDB" id="205099at2759"/>
<dbReference type="GO" id="GO:0003712">
    <property type="term" value="F:transcription coregulator activity"/>
    <property type="evidence" value="ECO:0007669"/>
    <property type="project" value="UniProtKB-UniRule"/>
</dbReference>
<dbReference type="GO" id="GO:0006357">
    <property type="term" value="P:regulation of transcription by RNA polymerase II"/>
    <property type="evidence" value="ECO:0007669"/>
    <property type="project" value="InterPro"/>
</dbReference>
<accession>A0A9N9E0C0</accession>
<dbReference type="PANTHER" id="PTHR12809">
    <property type="entry name" value="MEDIATOR COMPLEX SUBUNIT"/>
    <property type="match status" value="1"/>
</dbReference>
<evidence type="ECO:0000256" key="4">
    <source>
        <dbReference type="ARBA" id="ARBA00023015"/>
    </source>
</evidence>
<dbReference type="GO" id="GO:0070847">
    <property type="term" value="C:core mediator complex"/>
    <property type="evidence" value="ECO:0007669"/>
    <property type="project" value="TreeGrafter"/>
</dbReference>
<protein>
    <recommendedName>
        <fullName evidence="3 9">Mediator of RNA polymerase II transcription subunit 14</fullName>
    </recommendedName>
    <alternativeName>
        <fullName evidence="8 9">Mediator complex subunit 14</fullName>
    </alternativeName>
</protein>
<organism evidence="11 12">
    <name type="scientific">Funneliformis caledonium</name>
    <dbReference type="NCBI Taxonomy" id="1117310"/>
    <lineage>
        <taxon>Eukaryota</taxon>
        <taxon>Fungi</taxon>
        <taxon>Fungi incertae sedis</taxon>
        <taxon>Mucoromycota</taxon>
        <taxon>Glomeromycotina</taxon>
        <taxon>Glomeromycetes</taxon>
        <taxon>Glomerales</taxon>
        <taxon>Glomeraceae</taxon>
        <taxon>Funneliformis</taxon>
    </lineage>
</organism>
<reference evidence="11" key="1">
    <citation type="submission" date="2021-06" db="EMBL/GenBank/DDBJ databases">
        <authorList>
            <person name="Kallberg Y."/>
            <person name="Tangrot J."/>
            <person name="Rosling A."/>
        </authorList>
    </citation>
    <scope>NUCLEOTIDE SEQUENCE</scope>
    <source>
        <strain evidence="11">UK204</strain>
    </source>
</reference>
<comment type="similarity">
    <text evidence="2 9">Belongs to the Mediator complex subunit 14 family.</text>
</comment>
<dbReference type="InterPro" id="IPR013947">
    <property type="entry name" value="Mediator_Med14"/>
</dbReference>
<evidence type="ECO:0000256" key="8">
    <source>
        <dbReference type="ARBA" id="ARBA00032007"/>
    </source>
</evidence>
<keyword evidence="4 9" id="KW-0805">Transcription regulation</keyword>
<dbReference type="PANTHER" id="PTHR12809:SF2">
    <property type="entry name" value="MEDIATOR OF RNA POLYMERASE II TRANSCRIPTION SUBUNIT 14"/>
    <property type="match status" value="1"/>
</dbReference>
<dbReference type="Pfam" id="PF08638">
    <property type="entry name" value="Med14"/>
    <property type="match status" value="1"/>
</dbReference>
<comment type="caution">
    <text evidence="11">The sequence shown here is derived from an EMBL/GenBank/DDBJ whole genome shotgun (WGS) entry which is preliminary data.</text>
</comment>
<evidence type="ECO:0000256" key="1">
    <source>
        <dbReference type="ARBA" id="ARBA00004123"/>
    </source>
</evidence>
<evidence type="ECO:0000256" key="6">
    <source>
        <dbReference type="ARBA" id="ARBA00023163"/>
    </source>
</evidence>
<feature type="domain" description="Mediator complex subunit MED14 N-terminal" evidence="10">
    <location>
        <begin position="22"/>
        <end position="208"/>
    </location>
</feature>
<gene>
    <name evidence="11" type="ORF">FCALED_LOCUS11498</name>
</gene>
<evidence type="ECO:0000313" key="11">
    <source>
        <dbReference type="EMBL" id="CAG8659940.1"/>
    </source>
</evidence>
<evidence type="ECO:0000256" key="2">
    <source>
        <dbReference type="ARBA" id="ARBA00007813"/>
    </source>
</evidence>
<sequence>MDNSNNIEISRSHSAKLQHWKPLTEVVDAVNCDAYDRLATFIHKPISEPDTDRRKAFMISYLLPQRSNWLKLKTLVSWSEKADLVRDYELHYEAVQSQKNISVQVERNMHDWSFFMPRSSIRSPDVINASDVLKEGTYKRFPSIIKERFAPDILNDDEAKETLEALNGIIQIRMLTQEIIPECMRNYSISDGKIKFLVDKEFEVVLTLYNIMEINERWWMVDLKLLIQSSSDRTFNDVKFTFHEDQLLRLMRTIQTQFLSPPQKPIPERITSSMRHPAISETSEVPASLQTAKFCPLVNLYEYLHNYCLHLQLNILLQQAVNMQQTRWTNNFEMLMNEDESVLRIYYWSSVKHPPPARPNVPQASTSKSSEVKNHDIIEISVITEESDRPLLYSANKILKGAHWYTDTKYVKLGTLNDTRGINYPHKVLRVRWTGLKGYEANEWIVVDWKFDPTNLNIEYLMLFITQQHAESIIDKFVEILKNDEAGVYTEDDFEIVNENNESVSESVSTESSFSDEVARKYLNLPKLRIRLCGDSKNYYIKIGIDTRSGRIFIEDENQGIEHDKLKCCMNRLSYDHNCLIEILIMLRFVVMIPRLESTARKLFLDVPREIILDPDERSKLYTNQHLILEFYDVKDFGKMLSHKVIPDKGYYLIAGMVANGIVYNLATFSRLPPTKKYYLEPTIKEPTHRITSIQTIRLGNTLFDKKSKLVDLLEKPSRQCPRYSNLSGHTRKRSFDKMNEDEIVSSLPRSTKRTFEISETNFDTSAVEELLLARIVAIARARIDYEKVEVCFNEKEVKLEPVRINEQIKTIKRLSPEVDFDKEINKSLNFLDSNAPLSLSTTIPTFKINIRSLLARFPRANDFCLNIFSDVFVRLAGARLTKTTNPEATNITYDQPSGILTFRYDYNSMKNFVDTFLENFEEIVMVTQAACECKRILGDKKRSDINILNFDFDTLKLQYFPYGADISWRSNEYTLILHDLATEYYTKNGSYNPHKDKLFAFLQEELNSSYVHNFNRFIDSLRIIPSVVQVLDSLSTKDNYSCELQVIPKGAIKFHLIWGYSIPPNGQKTWCGMDISFIQTDDDSYFFASDLTNLKEYQSLKPEMMPIWQAFGQDFIKQEAGLKKVEMLSSGFTSPVNVNFEKIMKWIDENVRKRVPLSRT</sequence>
<evidence type="ECO:0000313" key="12">
    <source>
        <dbReference type="Proteomes" id="UP000789570"/>
    </source>
</evidence>
<dbReference type="InterPro" id="IPR055122">
    <property type="entry name" value="Med14_N"/>
</dbReference>
<evidence type="ECO:0000256" key="7">
    <source>
        <dbReference type="ARBA" id="ARBA00023242"/>
    </source>
</evidence>
<keyword evidence="6 9" id="KW-0804">Transcription</keyword>